<dbReference type="InterPro" id="IPR035906">
    <property type="entry name" value="MetI-like_sf"/>
</dbReference>
<evidence type="ECO:0000256" key="1">
    <source>
        <dbReference type="ARBA" id="ARBA00004651"/>
    </source>
</evidence>
<keyword evidence="5 7" id="KW-1133">Transmembrane helix</keyword>
<evidence type="ECO:0000256" key="2">
    <source>
        <dbReference type="ARBA" id="ARBA00022448"/>
    </source>
</evidence>
<organism evidence="9 10">
    <name type="scientific">Chthonomonas calidirosea (strain DSM 23976 / ICMP 18418 / T49)</name>
    <dbReference type="NCBI Taxonomy" id="1303518"/>
    <lineage>
        <taxon>Bacteria</taxon>
        <taxon>Bacillati</taxon>
        <taxon>Armatimonadota</taxon>
        <taxon>Chthonomonadia</taxon>
        <taxon>Chthonomonadales</taxon>
        <taxon>Chthonomonadaceae</taxon>
        <taxon>Chthonomonas</taxon>
    </lineage>
</organism>
<evidence type="ECO:0000313" key="9">
    <source>
        <dbReference type="EMBL" id="CCW33918.1"/>
    </source>
</evidence>
<keyword evidence="2 7" id="KW-0813">Transport</keyword>
<accession>S0EW84</accession>
<feature type="transmembrane region" description="Helical" evidence="7">
    <location>
        <begin position="82"/>
        <end position="101"/>
    </location>
</feature>
<dbReference type="STRING" id="454171.CP488_01079"/>
<reference evidence="10" key="1">
    <citation type="submission" date="2013-03" db="EMBL/GenBank/DDBJ databases">
        <title>Genome sequence of Chthonomonas calidirosea, the first sequenced genome from the Armatimonadetes phylum (formally candidate division OP10).</title>
        <authorList>
            <person name="Lee K.C.Y."/>
            <person name="Morgan X.C."/>
            <person name="Dunfield P.F."/>
            <person name="Tamas I."/>
            <person name="Houghton K.M."/>
            <person name="Vyssotski M."/>
            <person name="Ryan J.L.J."/>
            <person name="Lagutin K."/>
            <person name="McDonald I.R."/>
            <person name="Stott M.B."/>
        </authorList>
    </citation>
    <scope>NUCLEOTIDE SEQUENCE [LARGE SCALE GENOMIC DNA]</scope>
    <source>
        <strain evidence="10">DSM 23976 / ICMP 18418 / T49</strain>
    </source>
</reference>
<sequence length="284" mass="32450">MHKKRFLTSLLIHAVLITLSFVFAFPLLWMISTSLKPIDQTMHMPPIWIPHPIEWQNYVAAFTYESNQLHYIPFLIYGRNTLILEILVVSGTVFSNALVAYGFARLRWPGRDLVFKLTLATMMIPFPVLMVPTFVLFEKIHWTGTYRPLWVPAWFGSAFYIFLLRQFFLTIPFELSEAAKIDGCSEWGIFREVILPLAKPALAVVALFTFMGVWNDFLGPLIYLAHQNMYTLGLGLQNYQSQNGGTQWNLLMAASTIVVAPVIVLFFFTQKQFIEGIAVTGLKG</sequence>
<dbReference type="PANTHER" id="PTHR43744">
    <property type="entry name" value="ABC TRANSPORTER PERMEASE PROTEIN MG189-RELATED-RELATED"/>
    <property type="match status" value="1"/>
</dbReference>
<dbReference type="Proteomes" id="UP000014227">
    <property type="component" value="Chromosome I"/>
</dbReference>
<dbReference type="FunCoup" id="S0EW84">
    <property type="interactions" value="43"/>
</dbReference>
<keyword evidence="6 7" id="KW-0472">Membrane</keyword>
<feature type="domain" description="ABC transmembrane type-1" evidence="8">
    <location>
        <begin position="78"/>
        <end position="269"/>
    </location>
</feature>
<dbReference type="PROSITE" id="PS50928">
    <property type="entry name" value="ABC_TM1"/>
    <property type="match status" value="1"/>
</dbReference>
<feature type="transmembrane region" description="Helical" evidence="7">
    <location>
        <begin position="246"/>
        <end position="268"/>
    </location>
</feature>
<name>S0EW84_CHTCT</name>
<evidence type="ECO:0000256" key="3">
    <source>
        <dbReference type="ARBA" id="ARBA00022475"/>
    </source>
</evidence>
<proteinExistence type="inferred from homology"/>
<comment type="subcellular location">
    <subcellularLocation>
        <location evidence="1 7">Cell membrane</location>
        <topology evidence="1 7">Multi-pass membrane protein</topology>
    </subcellularLocation>
</comment>
<dbReference type="CDD" id="cd06261">
    <property type="entry name" value="TM_PBP2"/>
    <property type="match status" value="1"/>
</dbReference>
<dbReference type="HOGENOM" id="CLU_016047_1_1_0"/>
<dbReference type="GO" id="GO:0005886">
    <property type="term" value="C:plasma membrane"/>
    <property type="evidence" value="ECO:0007669"/>
    <property type="project" value="UniProtKB-SubCell"/>
</dbReference>
<evidence type="ECO:0000256" key="6">
    <source>
        <dbReference type="ARBA" id="ARBA00023136"/>
    </source>
</evidence>
<feature type="transmembrane region" description="Helical" evidence="7">
    <location>
        <begin position="201"/>
        <end position="226"/>
    </location>
</feature>
<evidence type="ECO:0000256" key="7">
    <source>
        <dbReference type="RuleBase" id="RU363032"/>
    </source>
</evidence>
<keyword evidence="4 7" id="KW-0812">Transmembrane</keyword>
<evidence type="ECO:0000256" key="4">
    <source>
        <dbReference type="ARBA" id="ARBA00022692"/>
    </source>
</evidence>
<dbReference type="AlphaFoldDB" id="S0EW84"/>
<evidence type="ECO:0000313" key="10">
    <source>
        <dbReference type="Proteomes" id="UP000014227"/>
    </source>
</evidence>
<dbReference type="Gene3D" id="1.10.3720.10">
    <property type="entry name" value="MetI-like"/>
    <property type="match status" value="1"/>
</dbReference>
<dbReference type="InterPro" id="IPR000515">
    <property type="entry name" value="MetI-like"/>
</dbReference>
<evidence type="ECO:0000256" key="5">
    <source>
        <dbReference type="ARBA" id="ARBA00022989"/>
    </source>
</evidence>
<gene>
    <name evidence="9" type="ORF">CCALI_00079</name>
</gene>
<dbReference type="OrthoDB" id="9794684at2"/>
<dbReference type="eggNOG" id="COG0395">
    <property type="taxonomic scope" value="Bacteria"/>
</dbReference>
<evidence type="ECO:0000259" key="8">
    <source>
        <dbReference type="PROSITE" id="PS50928"/>
    </source>
</evidence>
<dbReference type="Pfam" id="PF00528">
    <property type="entry name" value="BPD_transp_1"/>
    <property type="match status" value="1"/>
</dbReference>
<protein>
    <submittedName>
        <fullName evidence="9">Carbohydrate ABC transporter membrane protein 2,CUT1 family (TC 3.A.1.1.-)</fullName>
    </submittedName>
</protein>
<dbReference type="PATRIC" id="fig|1303518.3.peg.80"/>
<dbReference type="SUPFAM" id="SSF161098">
    <property type="entry name" value="MetI-like"/>
    <property type="match status" value="1"/>
</dbReference>
<feature type="transmembrane region" description="Helical" evidence="7">
    <location>
        <begin position="149"/>
        <end position="168"/>
    </location>
</feature>
<dbReference type="RefSeq" id="WP_016481482.1">
    <property type="nucleotide sequence ID" value="NC_021487.1"/>
</dbReference>
<comment type="similarity">
    <text evidence="7">Belongs to the binding-protein-dependent transport system permease family.</text>
</comment>
<dbReference type="PANTHER" id="PTHR43744:SF12">
    <property type="entry name" value="ABC TRANSPORTER PERMEASE PROTEIN MG189-RELATED"/>
    <property type="match status" value="1"/>
</dbReference>
<dbReference type="InParanoid" id="S0EW84"/>
<feature type="transmembrane region" description="Helical" evidence="7">
    <location>
        <begin position="113"/>
        <end position="137"/>
    </location>
</feature>
<keyword evidence="3" id="KW-1003">Cell membrane</keyword>
<dbReference type="KEGG" id="ccz:CCALI_00079"/>
<dbReference type="EMBL" id="HF951689">
    <property type="protein sequence ID" value="CCW33918.1"/>
    <property type="molecule type" value="Genomic_DNA"/>
</dbReference>
<dbReference type="GO" id="GO:0055085">
    <property type="term" value="P:transmembrane transport"/>
    <property type="evidence" value="ECO:0007669"/>
    <property type="project" value="InterPro"/>
</dbReference>
<keyword evidence="10" id="KW-1185">Reference proteome</keyword>